<keyword evidence="2" id="KW-1185">Reference proteome</keyword>
<reference evidence="1 2" key="1">
    <citation type="journal article" date="2024" name="J. Plant Pathol.">
        <title>Sequence and assembly of the genome of Seiridium unicorne, isolate CBS 538.82, causal agent of cypress canker disease.</title>
        <authorList>
            <person name="Scali E."/>
            <person name="Rocca G.D."/>
            <person name="Danti R."/>
            <person name="Garbelotto M."/>
            <person name="Barberini S."/>
            <person name="Baroncelli R."/>
            <person name="Emiliani G."/>
        </authorList>
    </citation>
    <scope>NUCLEOTIDE SEQUENCE [LARGE SCALE GENOMIC DNA]</scope>
    <source>
        <strain evidence="1 2">BM-138-508</strain>
    </source>
</reference>
<gene>
    <name evidence="1" type="ORF">SUNI508_02503</name>
</gene>
<dbReference type="PANTHER" id="PTHR32387">
    <property type="entry name" value="WU:FJ29H11"/>
    <property type="match status" value="1"/>
</dbReference>
<protein>
    <recommendedName>
        <fullName evidence="3">Protein NO VEIN C-terminal domain-containing protein</fullName>
    </recommendedName>
</protein>
<dbReference type="PANTHER" id="PTHR32387:SF0">
    <property type="entry name" value="PROTEIN NO VEIN"/>
    <property type="match status" value="1"/>
</dbReference>
<evidence type="ECO:0000313" key="2">
    <source>
        <dbReference type="Proteomes" id="UP001408356"/>
    </source>
</evidence>
<evidence type="ECO:0000313" key="1">
    <source>
        <dbReference type="EMBL" id="KAK9413304.1"/>
    </source>
</evidence>
<dbReference type="NCBIfam" id="NF047352">
    <property type="entry name" value="P_loop_sacsin"/>
    <property type="match status" value="1"/>
</dbReference>
<name>A0ABR2UFL2_9PEZI</name>
<organism evidence="1 2">
    <name type="scientific">Seiridium unicorne</name>
    <dbReference type="NCBI Taxonomy" id="138068"/>
    <lineage>
        <taxon>Eukaryota</taxon>
        <taxon>Fungi</taxon>
        <taxon>Dikarya</taxon>
        <taxon>Ascomycota</taxon>
        <taxon>Pezizomycotina</taxon>
        <taxon>Sordariomycetes</taxon>
        <taxon>Xylariomycetidae</taxon>
        <taxon>Amphisphaeriales</taxon>
        <taxon>Sporocadaceae</taxon>
        <taxon>Seiridium</taxon>
    </lineage>
</organism>
<accession>A0ABR2UFL2</accession>
<sequence>MDLQRQRPTSRAEADKYLEQLRASYGAANTKKDDMLHSLIALNSKNLYKDPGHFLFELLQNADDNSYDDPKPRVSLKLMKQDGYKLTITSNELGFTFNDVDAISDITKSTKRINERGQRDSTGEKGIGFKSVFSVADVVEIRSGFFSFKFDCHQKLGMVVPQPLDTAPSSPCVRGSQIFLHLKGVQEYNRVLKELSALDPQVLLFFRKLKRIRISYNNQSADFRATQTSAGFATKKSISAKYDSASRDATLNFYCFQHVIEDVAEHETRSGIQKTAISLAFPVTKDGMPDTRGQKTYATLPIADFGWKFAINADFVLTASRETFEDELEWNKKLRNGVLDAALKALKILALEPSCSTSWYSWLLRHDTTSAFWKSLEGGLFGHLSNSKVLASQDDALGLAIPRSLLYIPETFRLNEAFILRDKASDRRHLALKHDQSWRNSSTARVLKRLGVKEMTSEILVNELEEWLSVGTQRCQGNSKAWLGKLANILKDEHHFKTRLRTLPIVFLRDGTWVTANEPHLYLESDIRSDIPASFKARMAHPDVVKNPCIRQLYQMLGLQPLQTEHVCRQVLDIHDSLMTGPDKEGRSLETFVSEIKFFFYNWTVVDKVKSTSKWENLKFIQEQESDHTPSVYLIEKGTWLYIEQIDSDSKLVSKHKYDGRSFINVIHPQYVQDICHDEDQVRRFQNWLHKSCGLNVRPWLTWGCRDYSVRGSTHYLTNEGEFLVKNDPIGFLIECCNHWNYHSQIDGGVSTCLEKKLTTLSFPCTDGVNRGLSGTVWEASKNNELKQILSLFDHLQLPDGPDWKSFLPRFGVITGLGSHALLGQLRKLSDSSPRSKNALREYDCGMIYTWMGKLRPEVLKQRKTQMSFPWVYDSKSGHWNQLDECVWQSLFALKQKPVLSEIYPTCCELFQKQLKVRDACIKDFVEEGISVVGQMPGLNEAERSMAFLKKISHLMVAGDKSLEPKILIAQKVFPLSIKDSVSEEDQLKTINLASGLDSWYIPDKAELRERFRGEIPMLASTEGETAELMPLIECLGFVDRLLSNAVKAKPYTTGQKYLDKVKTWEVRQKRLNLLYVLNKEKDDVVEEIRKCAVYVVDKQEIIHYVNDTEVEREFESVRHEWETNTQPMEIFISKNADNFKVAKVLGDRFCSRLCIEDEKIRDMAIAIHRAPLKDFISVVDQYDIEINDKEKIDISEYVEKPVEVEDDTREEFLRMARMGFEGVPVTNTRESGLVGAFGVASLAVPQEVVPQGVVPQEVVPQGVAPQRESPNDILGREGEKYVNDLFGEFFSDWNPEKHWTSDLRKHYGFSDFEEKNFADFTFADSEGRMAKFLGLWTPDARSLQKYAGKTVRYHIELKSTVNGEHESFEMSPGQVVMARKYRLRPQDAYPKDVFILMRLYDFRSERKGIKCCIDPWNNDKMVFGFPAKVGGRIV</sequence>
<dbReference type="InterPro" id="IPR036890">
    <property type="entry name" value="HATPase_C_sf"/>
</dbReference>
<dbReference type="Gene3D" id="3.30.565.10">
    <property type="entry name" value="Histidine kinase-like ATPase, C-terminal domain"/>
    <property type="match status" value="1"/>
</dbReference>
<dbReference type="InterPro" id="IPR052957">
    <property type="entry name" value="Auxin_embryo_med"/>
</dbReference>
<evidence type="ECO:0008006" key="3">
    <source>
        <dbReference type="Google" id="ProtNLM"/>
    </source>
</evidence>
<proteinExistence type="predicted"/>
<dbReference type="SUPFAM" id="SSF55874">
    <property type="entry name" value="ATPase domain of HSP90 chaperone/DNA topoisomerase II/histidine kinase"/>
    <property type="match status" value="1"/>
</dbReference>
<comment type="caution">
    <text evidence="1">The sequence shown here is derived from an EMBL/GenBank/DDBJ whole genome shotgun (WGS) entry which is preliminary data.</text>
</comment>
<dbReference type="Proteomes" id="UP001408356">
    <property type="component" value="Unassembled WGS sequence"/>
</dbReference>
<dbReference type="EMBL" id="JARVKF010000440">
    <property type="protein sequence ID" value="KAK9413304.1"/>
    <property type="molecule type" value="Genomic_DNA"/>
</dbReference>